<dbReference type="SMART" id="SM00345">
    <property type="entry name" value="HTH_GNTR"/>
    <property type="match status" value="1"/>
</dbReference>
<evidence type="ECO:0000256" key="2">
    <source>
        <dbReference type="ARBA" id="ARBA00023125"/>
    </source>
</evidence>
<evidence type="ECO:0000313" key="5">
    <source>
        <dbReference type="EMBL" id="QRG04602.1"/>
    </source>
</evidence>
<reference evidence="5 6" key="1">
    <citation type="submission" date="2020-10" db="EMBL/GenBank/DDBJ databases">
        <title>Degradation of 1,4-Dioxane by Xanthobacter sp. YN2, via a Novel Group-2 Soluble Di-Iron Monooxygenase.</title>
        <authorList>
            <person name="Ma F."/>
            <person name="Wang Y."/>
            <person name="Yang J."/>
            <person name="Guo H."/>
            <person name="Su D."/>
            <person name="Yu L."/>
        </authorList>
    </citation>
    <scope>NUCLEOTIDE SEQUENCE [LARGE SCALE GENOMIC DNA]</scope>
    <source>
        <strain evidence="5 6">YN2</strain>
    </source>
</reference>
<keyword evidence="1" id="KW-0805">Transcription regulation</keyword>
<dbReference type="AlphaFoldDB" id="A0A974PJ47"/>
<evidence type="ECO:0000256" key="1">
    <source>
        <dbReference type="ARBA" id="ARBA00023015"/>
    </source>
</evidence>
<evidence type="ECO:0000259" key="4">
    <source>
        <dbReference type="PROSITE" id="PS50949"/>
    </source>
</evidence>
<dbReference type="Gene3D" id="1.10.10.10">
    <property type="entry name" value="Winged helix-like DNA-binding domain superfamily/Winged helix DNA-binding domain"/>
    <property type="match status" value="1"/>
</dbReference>
<dbReference type="SMART" id="SM00895">
    <property type="entry name" value="FCD"/>
    <property type="match status" value="1"/>
</dbReference>
<dbReference type="PROSITE" id="PS50949">
    <property type="entry name" value="HTH_GNTR"/>
    <property type="match status" value="1"/>
</dbReference>
<feature type="domain" description="HTH gntR-type" evidence="4">
    <location>
        <begin position="16"/>
        <end position="83"/>
    </location>
</feature>
<evidence type="ECO:0000313" key="6">
    <source>
        <dbReference type="Proteomes" id="UP000596427"/>
    </source>
</evidence>
<dbReference type="InterPro" id="IPR036388">
    <property type="entry name" value="WH-like_DNA-bd_sf"/>
</dbReference>
<dbReference type="PRINTS" id="PR00035">
    <property type="entry name" value="HTHGNTR"/>
</dbReference>
<dbReference type="SUPFAM" id="SSF48008">
    <property type="entry name" value="GntR ligand-binding domain-like"/>
    <property type="match status" value="1"/>
</dbReference>
<keyword evidence="2" id="KW-0238">DNA-binding</keyword>
<dbReference type="SUPFAM" id="SSF46785">
    <property type="entry name" value="Winged helix' DNA-binding domain"/>
    <property type="match status" value="1"/>
</dbReference>
<dbReference type="InterPro" id="IPR000524">
    <property type="entry name" value="Tscrpt_reg_HTH_GntR"/>
</dbReference>
<dbReference type="Gene3D" id="1.20.120.530">
    <property type="entry name" value="GntR ligand-binding domain-like"/>
    <property type="match status" value="1"/>
</dbReference>
<protein>
    <submittedName>
        <fullName evidence="5">GntR family transcriptional regulator</fullName>
    </submittedName>
</protein>
<dbReference type="Pfam" id="PF07729">
    <property type="entry name" value="FCD"/>
    <property type="match status" value="1"/>
</dbReference>
<dbReference type="GO" id="GO:0003677">
    <property type="term" value="F:DNA binding"/>
    <property type="evidence" value="ECO:0007669"/>
    <property type="project" value="UniProtKB-KW"/>
</dbReference>
<dbReference type="KEGG" id="xdi:EZH22_15565"/>
<dbReference type="InterPro" id="IPR036390">
    <property type="entry name" value="WH_DNA-bd_sf"/>
</dbReference>
<keyword evidence="6" id="KW-1185">Reference proteome</keyword>
<dbReference type="RefSeq" id="WP_203191477.1">
    <property type="nucleotide sequence ID" value="NZ_CP063362.1"/>
</dbReference>
<dbReference type="PANTHER" id="PTHR43537">
    <property type="entry name" value="TRANSCRIPTIONAL REGULATOR, GNTR FAMILY"/>
    <property type="match status" value="1"/>
</dbReference>
<name>A0A974PJ47_9HYPH</name>
<dbReference type="CDD" id="cd07377">
    <property type="entry name" value="WHTH_GntR"/>
    <property type="match status" value="1"/>
</dbReference>
<dbReference type="PANTHER" id="PTHR43537:SF51">
    <property type="entry name" value="HTH-TYPE TRANSCRIPTIONAL REGULATOR LGOR-RELATED"/>
    <property type="match status" value="1"/>
</dbReference>
<dbReference type="InterPro" id="IPR008920">
    <property type="entry name" value="TF_FadR/GntR_C"/>
</dbReference>
<gene>
    <name evidence="5" type="ORF">EZH22_15565</name>
</gene>
<dbReference type="EMBL" id="CP063362">
    <property type="protein sequence ID" value="QRG04602.1"/>
    <property type="molecule type" value="Genomic_DNA"/>
</dbReference>
<dbReference type="Pfam" id="PF00392">
    <property type="entry name" value="GntR"/>
    <property type="match status" value="1"/>
</dbReference>
<organism evidence="5 6">
    <name type="scientific">Xanthobacter dioxanivorans</name>
    <dbReference type="NCBI Taxonomy" id="2528964"/>
    <lineage>
        <taxon>Bacteria</taxon>
        <taxon>Pseudomonadati</taxon>
        <taxon>Pseudomonadota</taxon>
        <taxon>Alphaproteobacteria</taxon>
        <taxon>Hyphomicrobiales</taxon>
        <taxon>Xanthobacteraceae</taxon>
        <taxon>Xanthobacter</taxon>
    </lineage>
</organism>
<sequence length="240" mass="27182">MTDTSLDPSDPVPAPPTRSLSVTDRIRAQILAGELEPGARLHEVRLSAHLGVSRTPIRSALQMLASEGLLEYAPNRGYAVRRFKTSEIVDAYEIRAMLESLAARFAAERGLTDEERATLERVLDEGDRLLEQEVLGEEERIAYSAVNFTFHDTIHNAARSRMLGDMIRLCHSVPQSSHRNVVSFEYQDVRRRHDDHHRIYDAILLCDAYRAEMLMREHVTSVKTSLVRALSGRPAPRRGR</sequence>
<proteinExistence type="predicted"/>
<keyword evidence="3" id="KW-0804">Transcription</keyword>
<evidence type="ECO:0000256" key="3">
    <source>
        <dbReference type="ARBA" id="ARBA00023163"/>
    </source>
</evidence>
<dbReference type="Proteomes" id="UP000596427">
    <property type="component" value="Chromosome"/>
</dbReference>
<accession>A0A974PJ47</accession>
<dbReference type="GO" id="GO:0003700">
    <property type="term" value="F:DNA-binding transcription factor activity"/>
    <property type="evidence" value="ECO:0007669"/>
    <property type="project" value="InterPro"/>
</dbReference>
<dbReference type="InterPro" id="IPR011711">
    <property type="entry name" value="GntR_C"/>
</dbReference>